<protein>
    <submittedName>
        <fullName evidence="2">Uncharacterized protein</fullName>
    </submittedName>
</protein>
<dbReference type="EMBL" id="JANRMI010000003">
    <property type="protein sequence ID" value="MDG0817035.1"/>
    <property type="molecule type" value="Genomic_DNA"/>
</dbReference>
<name>A0ABT6DJL9_9BACT</name>
<sequence length="157" mass="17933">MSHINPLFLDSTKPVGDKVVTNVELLGLTLIDGDSVFFEVSDHYGVVQRFIMQKIETKRSIRYSAEVWLKYQHQIQYRFSVVSEGVERMTSASKETLAGHVISEKWEPCANPVEKVKKDKRPPRRTGAPPEIKKTAGKSLCEPHILNQIKSLFEDMF</sequence>
<comment type="caution">
    <text evidence="2">The sequence shown here is derived from an EMBL/GenBank/DDBJ whole genome shotgun (WGS) entry which is preliminary data.</text>
</comment>
<dbReference type="RefSeq" id="WP_277578511.1">
    <property type="nucleotide sequence ID" value="NZ_JANRMI010000003.1"/>
</dbReference>
<dbReference type="Proteomes" id="UP001152321">
    <property type="component" value="Unassembled WGS sequence"/>
</dbReference>
<evidence type="ECO:0000313" key="3">
    <source>
        <dbReference type="Proteomes" id="UP001152321"/>
    </source>
</evidence>
<feature type="region of interest" description="Disordered" evidence="1">
    <location>
        <begin position="116"/>
        <end position="135"/>
    </location>
</feature>
<evidence type="ECO:0000256" key="1">
    <source>
        <dbReference type="SAM" id="MobiDB-lite"/>
    </source>
</evidence>
<accession>A0ABT6DJL9</accession>
<proteinExistence type="predicted"/>
<reference evidence="2" key="1">
    <citation type="submission" date="2022-08" db="EMBL/GenBank/DDBJ databases">
        <title>Novel Bdellovibrio Species Isolated from Svalbard: Designation Bdellovibrio svalbardensis.</title>
        <authorList>
            <person name="Mitchell R.J."/>
            <person name="Choi S.Y."/>
        </authorList>
    </citation>
    <scope>NUCLEOTIDE SEQUENCE</scope>
    <source>
        <strain evidence="2">PAP01</strain>
    </source>
</reference>
<evidence type="ECO:0000313" key="2">
    <source>
        <dbReference type="EMBL" id="MDG0817035.1"/>
    </source>
</evidence>
<gene>
    <name evidence="2" type="ORF">NWE73_11705</name>
</gene>
<keyword evidence="3" id="KW-1185">Reference proteome</keyword>
<organism evidence="2 3">
    <name type="scientific">Bdellovibrio svalbardensis</name>
    <dbReference type="NCBI Taxonomy" id="2972972"/>
    <lineage>
        <taxon>Bacteria</taxon>
        <taxon>Pseudomonadati</taxon>
        <taxon>Bdellovibrionota</taxon>
        <taxon>Bdellovibrionia</taxon>
        <taxon>Bdellovibrionales</taxon>
        <taxon>Pseudobdellovibrionaceae</taxon>
        <taxon>Bdellovibrio</taxon>
    </lineage>
</organism>